<evidence type="ECO:0000313" key="4">
    <source>
        <dbReference type="EMBL" id="GMH01589.1"/>
    </source>
</evidence>
<name>A0AAD3XDJ9_NEPGR</name>
<reference evidence="4" key="1">
    <citation type="submission" date="2023-05" db="EMBL/GenBank/DDBJ databases">
        <title>Nepenthes gracilis genome sequencing.</title>
        <authorList>
            <person name="Fukushima K."/>
        </authorList>
    </citation>
    <scope>NUCLEOTIDE SEQUENCE</scope>
    <source>
        <strain evidence="4">SING2019-196</strain>
    </source>
</reference>
<keyword evidence="3" id="KW-0862">Zinc</keyword>
<proteinExistence type="predicted"/>
<gene>
    <name evidence="4" type="ORF">Nepgr_003428</name>
</gene>
<dbReference type="PANTHER" id="PTHR42647">
    <property type="entry name" value="SBP (S-RIBONUCLEASE BINDING PROTEIN) FAMILY PROTEIN"/>
    <property type="match status" value="1"/>
</dbReference>
<keyword evidence="2" id="KW-0863">Zinc-finger</keyword>
<evidence type="ECO:0000313" key="5">
    <source>
        <dbReference type="Proteomes" id="UP001279734"/>
    </source>
</evidence>
<evidence type="ECO:0000256" key="1">
    <source>
        <dbReference type="ARBA" id="ARBA00022723"/>
    </source>
</evidence>
<protein>
    <submittedName>
        <fullName evidence="4">Uncharacterized protein</fullName>
    </submittedName>
</protein>
<dbReference type="AlphaFoldDB" id="A0AAD3XDJ9"/>
<keyword evidence="5" id="KW-1185">Reference proteome</keyword>
<accession>A0AAD3XDJ9</accession>
<dbReference type="GO" id="GO:0004842">
    <property type="term" value="F:ubiquitin-protein transferase activity"/>
    <property type="evidence" value="ECO:0007669"/>
    <property type="project" value="TreeGrafter"/>
</dbReference>
<dbReference type="EMBL" id="BSYO01000003">
    <property type="protein sequence ID" value="GMH01589.1"/>
    <property type="molecule type" value="Genomic_DNA"/>
</dbReference>
<keyword evidence="1" id="KW-0479">Metal-binding</keyword>
<evidence type="ECO:0000256" key="2">
    <source>
        <dbReference type="ARBA" id="ARBA00022771"/>
    </source>
</evidence>
<sequence length="266" mass="30106">MEKGRRVGKRDSGKASLSHCDDRWKRETQRIVMIHGAILGIVRKVKPSSSYLFILLPVFLKGCNIWVELSYCLSNMFGGGNSNYVLPVSLDENRFQYNTSTPNDQLQLFGNLTAGFKGADDLSRQQKLQISLNYNICQDEVDCSPSIPYQNPVSTGLRLSYDDDERNSSVTSAGGSITVAPSILLSLGDNARTELELQKEEFDQYIKIQEEHLAKGVRDMKQRHMASFLNTIEKGICKKLHEKELELESMNRKNRELIKRIKQGGN</sequence>
<comment type="caution">
    <text evidence="4">The sequence shown here is derived from an EMBL/GenBank/DDBJ whole genome shotgun (WGS) entry which is preliminary data.</text>
</comment>
<organism evidence="4 5">
    <name type="scientific">Nepenthes gracilis</name>
    <name type="common">Slender pitcher plant</name>
    <dbReference type="NCBI Taxonomy" id="150966"/>
    <lineage>
        <taxon>Eukaryota</taxon>
        <taxon>Viridiplantae</taxon>
        <taxon>Streptophyta</taxon>
        <taxon>Embryophyta</taxon>
        <taxon>Tracheophyta</taxon>
        <taxon>Spermatophyta</taxon>
        <taxon>Magnoliopsida</taxon>
        <taxon>eudicotyledons</taxon>
        <taxon>Gunneridae</taxon>
        <taxon>Pentapetalae</taxon>
        <taxon>Caryophyllales</taxon>
        <taxon>Nepenthaceae</taxon>
        <taxon>Nepenthes</taxon>
    </lineage>
</organism>
<dbReference type="PANTHER" id="PTHR42647:SF9">
    <property type="entry name" value="S-RIBONUCLEASE BINDING PROTEIN SBP1-RELATED"/>
    <property type="match status" value="1"/>
</dbReference>
<evidence type="ECO:0000256" key="3">
    <source>
        <dbReference type="ARBA" id="ARBA00022833"/>
    </source>
</evidence>
<dbReference type="GO" id="GO:0008270">
    <property type="term" value="F:zinc ion binding"/>
    <property type="evidence" value="ECO:0007669"/>
    <property type="project" value="UniProtKB-KW"/>
</dbReference>
<dbReference type="Proteomes" id="UP001279734">
    <property type="component" value="Unassembled WGS sequence"/>
</dbReference>